<reference evidence="9" key="1">
    <citation type="journal article" date="2018" name="Genome Biol.">
        <title>SKESA: strategic k-mer extension for scrupulous assemblies.</title>
        <authorList>
            <person name="Souvorov A."/>
            <person name="Agarwala R."/>
            <person name="Lipman D.J."/>
        </authorList>
    </citation>
    <scope>NUCLEOTIDE SEQUENCE</scope>
    <source>
        <strain evidence="9">1930</strain>
    </source>
</reference>
<keyword evidence="7" id="KW-0998">Cell outer membrane</keyword>
<evidence type="ECO:0000256" key="7">
    <source>
        <dbReference type="ARBA" id="ARBA00023237"/>
    </source>
</evidence>
<dbReference type="SUPFAM" id="SSF56954">
    <property type="entry name" value="Outer membrane efflux proteins (OEP)"/>
    <property type="match status" value="1"/>
</dbReference>
<dbReference type="GO" id="GO:0009279">
    <property type="term" value="C:cell outer membrane"/>
    <property type="evidence" value="ECO:0007669"/>
    <property type="project" value="UniProtKB-SubCell"/>
</dbReference>
<keyword evidence="3" id="KW-0813">Transport</keyword>
<name>A0A2R9VRV6_VIBPH</name>
<dbReference type="GO" id="GO:0015562">
    <property type="term" value="F:efflux transmembrane transporter activity"/>
    <property type="evidence" value="ECO:0007669"/>
    <property type="project" value="InterPro"/>
</dbReference>
<dbReference type="EMBL" id="VRMQ01000002">
    <property type="protein sequence ID" value="TXN16169.1"/>
    <property type="molecule type" value="Genomic_DNA"/>
</dbReference>
<dbReference type="InterPro" id="IPR010130">
    <property type="entry name" value="T1SS_OMP_TolC"/>
</dbReference>
<evidence type="ECO:0000256" key="1">
    <source>
        <dbReference type="ARBA" id="ARBA00004442"/>
    </source>
</evidence>
<dbReference type="PANTHER" id="PTHR30026">
    <property type="entry name" value="OUTER MEMBRANE PROTEIN TOLC"/>
    <property type="match status" value="1"/>
</dbReference>
<dbReference type="GO" id="GO:1990281">
    <property type="term" value="C:efflux pump complex"/>
    <property type="evidence" value="ECO:0007669"/>
    <property type="project" value="TreeGrafter"/>
</dbReference>
<proteinExistence type="inferred from homology"/>
<dbReference type="GO" id="GO:0015288">
    <property type="term" value="F:porin activity"/>
    <property type="evidence" value="ECO:0007669"/>
    <property type="project" value="TreeGrafter"/>
</dbReference>
<dbReference type="Proteomes" id="UP000464718">
    <property type="component" value="Chromosome i"/>
</dbReference>
<comment type="similarity">
    <text evidence="2">Belongs to the outer membrane factor (OMF) (TC 1.B.17) family.</text>
</comment>
<dbReference type="PANTHER" id="PTHR30026:SF22">
    <property type="entry name" value="OUTER MEMBRANE EFFLUX PROTEIN"/>
    <property type="match status" value="1"/>
</dbReference>
<evidence type="ECO:0000256" key="6">
    <source>
        <dbReference type="ARBA" id="ARBA00023136"/>
    </source>
</evidence>
<organism evidence="11 12">
    <name type="scientific">Vibrio parahaemolyticus</name>
    <dbReference type="NCBI Taxonomy" id="670"/>
    <lineage>
        <taxon>Bacteria</taxon>
        <taxon>Pseudomonadati</taxon>
        <taxon>Pseudomonadota</taxon>
        <taxon>Gammaproteobacteria</taxon>
        <taxon>Vibrionales</taxon>
        <taxon>Vibrionaceae</taxon>
        <taxon>Vibrio</taxon>
    </lineage>
</organism>
<reference evidence="11 12" key="3">
    <citation type="submission" date="2019-08" db="EMBL/GenBank/DDBJ databases">
        <title>Emerging of two pre-pandemic pathogenic O4:KUT lineages of Vibrio parahaemolyticus in coastal eastern China.</title>
        <authorList>
            <person name="Yu H."/>
        </authorList>
    </citation>
    <scope>NUCLEOTIDE SEQUENCE [LARGE SCALE GENOMIC DNA]</scope>
    <source>
        <strain evidence="11 12">HZ17-383</strain>
    </source>
</reference>
<evidence type="ECO:0000256" key="2">
    <source>
        <dbReference type="ARBA" id="ARBA00007613"/>
    </source>
</evidence>
<comment type="subcellular location">
    <subcellularLocation>
        <location evidence="1">Cell outer membrane</location>
    </subcellularLocation>
</comment>
<dbReference type="Proteomes" id="UP000321504">
    <property type="component" value="Unassembled WGS sequence"/>
</dbReference>
<reference evidence="9" key="4">
    <citation type="submission" date="2019-12" db="EMBL/GenBank/DDBJ databases">
        <authorList>
            <consortium name="NCBI Pathogen Detection Project"/>
        </authorList>
    </citation>
    <scope>NUCLEOTIDE SEQUENCE</scope>
    <source>
        <strain evidence="9">1930</strain>
    </source>
</reference>
<gene>
    <name evidence="10" type="ORF">EHC69_09005</name>
    <name evidence="11" type="ORF">FVP01_09395</name>
    <name evidence="9" type="ORF">I7278_21365</name>
</gene>
<evidence type="ECO:0000256" key="5">
    <source>
        <dbReference type="ARBA" id="ARBA00022692"/>
    </source>
</evidence>
<feature type="chain" id="PRO_5044385179" evidence="8">
    <location>
        <begin position="37"/>
        <end position="452"/>
    </location>
</feature>
<sequence>MKQQKATRFFRRNTVKWNRLSIACCCSLIVSIPVFGQTLEQAVALTLKNNPDIKSAFNEFESRRYINEASTGAYLPSLDLDAGIGYEGLDPSDEVGRGNTDYTRKEASITLTQLIWDGSATLNDIDRTAADAESVRFQLLADASDKALEVTKVYLDAVKAYEVLKLSENNLAVHKDIYTDIKKRVTSGIGSTADLTQVEARLAKAHGNLAAAQNNLYDSHTMFTRLVGQTPQGLIFPRADQNFIPYTVDEAVGLAFELHPVIQIALADVDSAKFQYKQSKGVNYPTISIEASQTWKDDADGLKGRSDETLAMLRLRYNLFNGGSDAANSENFAYQLNKAKDLREGAYRNVEEGLRLSWSALDLTLQQKEFLADHVDSAAETVIAYEKQYRIGKRTLLDVLNTENELFEARKDYLDSKYAEQYAKYRVMNATGQLLSALRVEMPKEWLEKVEY</sequence>
<evidence type="ECO:0000256" key="3">
    <source>
        <dbReference type="ARBA" id="ARBA00022448"/>
    </source>
</evidence>
<keyword evidence="8" id="KW-0732">Signal</keyword>
<dbReference type="InterPro" id="IPR003423">
    <property type="entry name" value="OMP_efflux"/>
</dbReference>
<dbReference type="AlphaFoldDB" id="A0A2R9VRV6"/>
<keyword evidence="4" id="KW-1134">Transmembrane beta strand</keyword>
<protein>
    <submittedName>
        <fullName evidence="10">Agglutination protein</fullName>
    </submittedName>
    <submittedName>
        <fullName evidence="11">TolC family outer membrane protein</fullName>
    </submittedName>
</protein>
<evidence type="ECO:0000256" key="8">
    <source>
        <dbReference type="SAM" id="SignalP"/>
    </source>
</evidence>
<feature type="signal peptide" evidence="8">
    <location>
        <begin position="1"/>
        <end position="36"/>
    </location>
</feature>
<evidence type="ECO:0000313" key="13">
    <source>
        <dbReference type="Proteomes" id="UP000464718"/>
    </source>
</evidence>
<dbReference type="Pfam" id="PF02321">
    <property type="entry name" value="OEP"/>
    <property type="match status" value="2"/>
</dbReference>
<reference evidence="10 13" key="2">
    <citation type="submission" date="2018-12" db="EMBL/GenBank/DDBJ databases">
        <title>Genomic insights into the evolutionary origins and pathogenicity of five Vibrio parahaemolyticus strains isolated from the shrimp with acute hepatopancreatic necrosis disease (AHPND).</title>
        <authorList>
            <person name="Yang Q."/>
            <person name="Dong X."/>
            <person name="Xie G."/>
            <person name="Fu S."/>
            <person name="Zou P."/>
            <person name="Sun J."/>
            <person name="Wang Y."/>
            <person name="Huang J."/>
        </authorList>
    </citation>
    <scope>NUCLEOTIDE SEQUENCE [LARGE SCALE GENOMIC DNA]</scope>
    <source>
        <strain evidence="10 13">20160303005-1</strain>
    </source>
</reference>
<evidence type="ECO:0000313" key="10">
    <source>
        <dbReference type="EMBL" id="QHH09505.1"/>
    </source>
</evidence>
<evidence type="ECO:0000256" key="4">
    <source>
        <dbReference type="ARBA" id="ARBA00022452"/>
    </source>
</evidence>
<dbReference type="Proteomes" id="UP000856022">
    <property type="component" value="Unassembled WGS sequence"/>
</dbReference>
<keyword evidence="6" id="KW-0472">Membrane</keyword>
<dbReference type="EMBL" id="DACQKT010000013">
    <property type="protein sequence ID" value="HAS6679350.1"/>
    <property type="molecule type" value="Genomic_DNA"/>
</dbReference>
<dbReference type="InterPro" id="IPR051906">
    <property type="entry name" value="TolC-like"/>
</dbReference>
<dbReference type="NCBIfam" id="TIGR01844">
    <property type="entry name" value="type_I_sec_TolC"/>
    <property type="match status" value="1"/>
</dbReference>
<accession>A0A2R9VRV6</accession>
<keyword evidence="5" id="KW-0812">Transmembrane</keyword>
<evidence type="ECO:0000313" key="11">
    <source>
        <dbReference type="EMBL" id="TXN16169.1"/>
    </source>
</evidence>
<evidence type="ECO:0000313" key="9">
    <source>
        <dbReference type="EMBL" id="HAS6679350.1"/>
    </source>
</evidence>
<dbReference type="EMBL" id="CP034298">
    <property type="protein sequence ID" value="QHH09505.1"/>
    <property type="molecule type" value="Genomic_DNA"/>
</dbReference>
<evidence type="ECO:0000313" key="12">
    <source>
        <dbReference type="Proteomes" id="UP000321504"/>
    </source>
</evidence>
<dbReference type="Gene3D" id="1.20.1600.10">
    <property type="entry name" value="Outer membrane efflux proteins (OEP)"/>
    <property type="match status" value="1"/>
</dbReference>